<feature type="transmembrane region" description="Helical" evidence="7">
    <location>
        <begin position="80"/>
        <end position="98"/>
    </location>
</feature>
<comment type="subcellular location">
    <subcellularLocation>
        <location evidence="1">Cell membrane</location>
        <topology evidence="1">Multi-pass membrane protein</topology>
    </subcellularLocation>
</comment>
<evidence type="ECO:0000313" key="10">
    <source>
        <dbReference type="Proteomes" id="UP000044377"/>
    </source>
</evidence>
<feature type="transmembrane region" description="Helical" evidence="7">
    <location>
        <begin position="168"/>
        <end position="194"/>
    </location>
</feature>
<dbReference type="AlphaFoldDB" id="A0A0G4JPU4"/>
<dbReference type="InterPro" id="IPR050171">
    <property type="entry name" value="MFS_Transporters"/>
</dbReference>
<accession>A0A0G4JPU4</accession>
<feature type="transmembrane region" description="Helical" evidence="7">
    <location>
        <begin position="250"/>
        <end position="271"/>
    </location>
</feature>
<evidence type="ECO:0000256" key="3">
    <source>
        <dbReference type="ARBA" id="ARBA00022475"/>
    </source>
</evidence>
<feature type="transmembrane region" description="Helical" evidence="7">
    <location>
        <begin position="21"/>
        <end position="42"/>
    </location>
</feature>
<evidence type="ECO:0000256" key="7">
    <source>
        <dbReference type="SAM" id="Phobius"/>
    </source>
</evidence>
<feature type="transmembrane region" description="Helical" evidence="7">
    <location>
        <begin position="48"/>
        <end position="68"/>
    </location>
</feature>
<dbReference type="CDD" id="cd17472">
    <property type="entry name" value="MFS_YajR_like"/>
    <property type="match status" value="1"/>
</dbReference>
<dbReference type="PROSITE" id="PS50850">
    <property type="entry name" value="MFS"/>
    <property type="match status" value="1"/>
</dbReference>
<dbReference type="GO" id="GO:0022857">
    <property type="term" value="F:transmembrane transporter activity"/>
    <property type="evidence" value="ECO:0007669"/>
    <property type="project" value="InterPro"/>
</dbReference>
<dbReference type="RefSeq" id="WP_048635819.1">
    <property type="nucleotide sequence ID" value="NZ_CGIG01000001.1"/>
</dbReference>
<feature type="domain" description="Major facilitator superfamily (MFS) profile" evidence="8">
    <location>
        <begin position="1"/>
        <end position="393"/>
    </location>
</feature>
<proteinExistence type="predicted"/>
<evidence type="ECO:0000256" key="4">
    <source>
        <dbReference type="ARBA" id="ARBA00022692"/>
    </source>
</evidence>
<organism evidence="9 10">
    <name type="scientific">Brenneria goodwinii</name>
    <dbReference type="NCBI Taxonomy" id="1109412"/>
    <lineage>
        <taxon>Bacteria</taxon>
        <taxon>Pseudomonadati</taxon>
        <taxon>Pseudomonadota</taxon>
        <taxon>Gammaproteobacteria</taxon>
        <taxon>Enterobacterales</taxon>
        <taxon>Pectobacteriaceae</taxon>
        <taxon>Brenneria</taxon>
    </lineage>
</organism>
<dbReference type="PANTHER" id="PTHR23517:SF2">
    <property type="entry name" value="MULTIDRUG RESISTANCE PROTEIN MDTH"/>
    <property type="match status" value="1"/>
</dbReference>
<gene>
    <name evidence="9" type="ORF">BN1221_00317</name>
</gene>
<keyword evidence="10" id="KW-1185">Reference proteome</keyword>
<feature type="transmembrane region" description="Helical" evidence="7">
    <location>
        <begin position="278"/>
        <end position="296"/>
    </location>
</feature>
<dbReference type="Pfam" id="PF21987">
    <property type="entry name" value="YajR_YAM"/>
    <property type="match status" value="1"/>
</dbReference>
<dbReference type="InterPro" id="IPR020846">
    <property type="entry name" value="MFS_dom"/>
</dbReference>
<dbReference type="GO" id="GO:0005886">
    <property type="term" value="C:plasma membrane"/>
    <property type="evidence" value="ECO:0007669"/>
    <property type="project" value="UniProtKB-SubCell"/>
</dbReference>
<evidence type="ECO:0000313" key="9">
    <source>
        <dbReference type="EMBL" id="CPR13913.1"/>
    </source>
</evidence>
<feature type="transmembrane region" description="Helical" evidence="7">
    <location>
        <begin position="339"/>
        <end position="362"/>
    </location>
</feature>
<dbReference type="InterPro" id="IPR011701">
    <property type="entry name" value="MFS"/>
</dbReference>
<evidence type="ECO:0000256" key="6">
    <source>
        <dbReference type="ARBA" id="ARBA00023136"/>
    </source>
</evidence>
<dbReference type="STRING" id="1109412.BN1221_00317"/>
<dbReference type="OrthoDB" id="9764259at2"/>
<keyword evidence="4 7" id="KW-0812">Transmembrane</keyword>
<protein>
    <submittedName>
        <fullName evidence="9">Putative transport protein</fullName>
    </submittedName>
</protein>
<dbReference type="Gene3D" id="3.30.70.100">
    <property type="match status" value="1"/>
</dbReference>
<name>A0A0G4JPU4_9GAMM</name>
<dbReference type="InterPro" id="IPR054152">
    <property type="entry name" value="YajR_YAM"/>
</dbReference>
<reference evidence="10" key="1">
    <citation type="submission" date="2015-01" db="EMBL/GenBank/DDBJ databases">
        <authorList>
            <person name="Paterson Steve"/>
        </authorList>
    </citation>
    <scope>NUCLEOTIDE SEQUENCE [LARGE SCALE GENOMIC DNA]</scope>
    <source>
        <strain evidence="10">OBR1</strain>
    </source>
</reference>
<keyword evidence="6 7" id="KW-0472">Membrane</keyword>
<feature type="transmembrane region" description="Helical" evidence="7">
    <location>
        <begin position="302"/>
        <end position="327"/>
    </location>
</feature>
<keyword evidence="5 7" id="KW-1133">Transmembrane helix</keyword>
<keyword evidence="2" id="KW-0813">Transport</keyword>
<dbReference type="EMBL" id="CGIG01000001">
    <property type="protein sequence ID" value="CPR13913.1"/>
    <property type="molecule type" value="Genomic_DNA"/>
</dbReference>
<dbReference type="Pfam" id="PF07690">
    <property type="entry name" value="MFS_1"/>
    <property type="match status" value="1"/>
</dbReference>
<dbReference type="SUPFAM" id="SSF103473">
    <property type="entry name" value="MFS general substrate transporter"/>
    <property type="match status" value="1"/>
</dbReference>
<feature type="transmembrane region" description="Helical" evidence="7">
    <location>
        <begin position="136"/>
        <end position="162"/>
    </location>
</feature>
<dbReference type="Gene3D" id="1.20.1250.20">
    <property type="entry name" value="MFS general substrate transporter like domains"/>
    <property type="match status" value="1"/>
</dbReference>
<evidence type="ECO:0000256" key="5">
    <source>
        <dbReference type="ARBA" id="ARBA00022989"/>
    </source>
</evidence>
<dbReference type="PANTHER" id="PTHR23517">
    <property type="entry name" value="RESISTANCE PROTEIN MDTM, PUTATIVE-RELATED-RELATED"/>
    <property type="match status" value="1"/>
</dbReference>
<evidence type="ECO:0000256" key="1">
    <source>
        <dbReference type="ARBA" id="ARBA00004651"/>
    </source>
</evidence>
<feature type="transmembrane region" description="Helical" evidence="7">
    <location>
        <begin position="368"/>
        <end position="388"/>
    </location>
</feature>
<feature type="transmembrane region" description="Helical" evidence="7">
    <location>
        <begin position="215"/>
        <end position="238"/>
    </location>
</feature>
<sequence length="454" mass="48863">MNDNKMTPGELRATWGLGTVFSLRMLGMFMVLPVLTTYGMALQGASESLIGIAIGIYGLMQAVFQIPFGLMSDRVGRKPLIVGGLLIFTLGSVIAALSDSIWGIILGRALQGSGAISAAVMALLSDLTREQNRTKAMAFIGVSFGVTFAIAMVVGPIVTHAFGLQALFWGIAALALVGIVITLTMIPAAPSHVLNRESAIVRGGFRKVLANSRLLKLNFGIMSLHILLMSSFVALPRVMEQAGLAPQDHWKVYLVTMLVSFAGVVPFIIYAELKRRMIRVFIACILILIVAELVLWSAENQLWRIIFGIQLFFLAFNVMEALLPSLISKESPAGYKGTAMGIYSTTQFLGVAIGGSLGGGLFDLYGTAAVFAVGAGIAALWLLVGFTMQEPPYLSSLRITLSDSALRNGDLEQKMRAQPGVAEVIIVPDEYSAYIKIDNKKISRQQLELLVSQA</sequence>
<evidence type="ECO:0000256" key="2">
    <source>
        <dbReference type="ARBA" id="ARBA00022448"/>
    </source>
</evidence>
<dbReference type="InterPro" id="IPR036259">
    <property type="entry name" value="MFS_trans_sf"/>
</dbReference>
<dbReference type="Proteomes" id="UP000044377">
    <property type="component" value="Unassembled WGS sequence"/>
</dbReference>
<keyword evidence="3" id="KW-1003">Cell membrane</keyword>
<feature type="transmembrane region" description="Helical" evidence="7">
    <location>
        <begin position="104"/>
        <end position="124"/>
    </location>
</feature>
<evidence type="ECO:0000259" key="8">
    <source>
        <dbReference type="PROSITE" id="PS50850"/>
    </source>
</evidence>